<feature type="domain" description="SLH" evidence="4">
    <location>
        <begin position="492"/>
        <end position="551"/>
    </location>
</feature>
<organism evidence="5 6">
    <name type="scientific">Intestinimonas massiliensis</name>
    <name type="common">ex Afouda et al. 2020</name>
    <dbReference type="NCBI Taxonomy" id="1673721"/>
    <lineage>
        <taxon>Bacteria</taxon>
        <taxon>Bacillati</taxon>
        <taxon>Bacillota</taxon>
        <taxon>Clostridia</taxon>
        <taxon>Eubacteriales</taxon>
        <taxon>Intestinimonas</taxon>
    </lineage>
</organism>
<evidence type="ECO:0000313" key="5">
    <source>
        <dbReference type="EMBL" id="MCQ4770008.1"/>
    </source>
</evidence>
<dbReference type="InterPro" id="IPR001119">
    <property type="entry name" value="SLH_dom"/>
</dbReference>
<feature type="signal peptide" evidence="3">
    <location>
        <begin position="1"/>
        <end position="27"/>
    </location>
</feature>
<accession>A0AAW5JQS9</accession>
<evidence type="ECO:0000256" key="1">
    <source>
        <dbReference type="ARBA" id="ARBA00022737"/>
    </source>
</evidence>
<dbReference type="Proteomes" id="UP001204562">
    <property type="component" value="Unassembled WGS sequence"/>
</dbReference>
<dbReference type="Pfam" id="PF00395">
    <property type="entry name" value="SLH"/>
    <property type="match status" value="2"/>
</dbReference>
<comment type="caution">
    <text evidence="5">The sequence shown here is derived from an EMBL/GenBank/DDBJ whole genome shotgun (WGS) entry which is preliminary data.</text>
</comment>
<evidence type="ECO:0000259" key="4">
    <source>
        <dbReference type="PROSITE" id="PS51272"/>
    </source>
</evidence>
<dbReference type="InterPro" id="IPR008930">
    <property type="entry name" value="Terpenoid_cyclase/PrenylTrfase"/>
</dbReference>
<keyword evidence="3" id="KW-0732">Signal</keyword>
<dbReference type="RefSeq" id="WP_256303563.1">
    <property type="nucleotide sequence ID" value="NZ_JANFYS010000009.1"/>
</dbReference>
<feature type="compositionally biased region" description="Low complexity" evidence="2">
    <location>
        <begin position="328"/>
        <end position="343"/>
    </location>
</feature>
<proteinExistence type="predicted"/>
<dbReference type="Gene3D" id="1.50.10.20">
    <property type="match status" value="1"/>
</dbReference>
<dbReference type="SUPFAM" id="SSF48239">
    <property type="entry name" value="Terpenoid cyclases/Protein prenyltransferases"/>
    <property type="match status" value="1"/>
</dbReference>
<feature type="domain" description="SLH" evidence="4">
    <location>
        <begin position="421"/>
        <end position="484"/>
    </location>
</feature>
<dbReference type="PANTHER" id="PTHR43308">
    <property type="entry name" value="OUTER MEMBRANE PROTEIN ALPHA-RELATED"/>
    <property type="match status" value="1"/>
</dbReference>
<feature type="region of interest" description="Disordered" evidence="2">
    <location>
        <begin position="328"/>
        <end position="356"/>
    </location>
</feature>
<reference evidence="5" key="1">
    <citation type="submission" date="2022-06" db="EMBL/GenBank/DDBJ databases">
        <title>Isolation of gut microbiota from human fecal samples.</title>
        <authorList>
            <person name="Pamer E.G."/>
            <person name="Barat B."/>
            <person name="Waligurski E."/>
            <person name="Medina S."/>
            <person name="Paddock L."/>
            <person name="Mostad J."/>
        </authorList>
    </citation>
    <scope>NUCLEOTIDE SEQUENCE</scope>
    <source>
        <strain evidence="5">DFI.9.91</strain>
    </source>
</reference>
<dbReference type="PANTHER" id="PTHR43308:SF5">
    <property type="entry name" value="S-LAYER PROTEIN _ PEPTIDOGLYCAN ENDO-BETA-N-ACETYLGLUCOSAMINIDASE"/>
    <property type="match status" value="1"/>
</dbReference>
<evidence type="ECO:0000256" key="2">
    <source>
        <dbReference type="SAM" id="MobiDB-lite"/>
    </source>
</evidence>
<dbReference type="AlphaFoldDB" id="A0AAW5JQS9"/>
<dbReference type="CDD" id="cd00688">
    <property type="entry name" value="ISOPREN_C2_like"/>
    <property type="match status" value="1"/>
</dbReference>
<dbReference type="EMBL" id="JANFYS010000009">
    <property type="protein sequence ID" value="MCQ4770008.1"/>
    <property type="molecule type" value="Genomic_DNA"/>
</dbReference>
<dbReference type="PROSITE" id="PS51272">
    <property type="entry name" value="SLH"/>
    <property type="match status" value="3"/>
</dbReference>
<sequence length="551" mass="57867">MKRFSQRGLSLLLALAAVICLANPVRAAGSDDALEAALADTAQYVCAAVPEPRVGSIGGEWAVLGLARSGYAVPEGYYQSYYDAVEAYVKARNGILHDKKYTEYARVILALTAIGRDARDVAGYDLTLPLGDYDKTVWQGINGPIWALIALDSGDYPMPENPAAETQATRQMYLDHILDRQRSDGGWSLAGEDGAGSDPDVTATALQALAKYQDQPAVAAATQEALACLSGQQDGQGGFASWSTSNSESVVQVLVALCELGLPLDDARFVKNGSTLLDNLLLFYRRGAGFVHTGAGTGSSQMATEQALYGLAAAQRAREGRSSLYRMGDAAPAAGTSGSAPEGGPAGRDPAVRPQPVTAPGVTFPDLSGHADRAAVEALAARGIITGGDDGLFRPDGAMTRAEFATIVVRALGLAAGPLGGEAVFSDVAPEAWYAPYVDVAYRRGIVSGVGDGKFRPDGTLSRQEAAVMVARAAGLCGLDTALDAAAVRSLLASFSDYVTTAAWARESLAFCYQENILDPSDLAIRPAEAIRRCEVARMLFRMLDRAELLV</sequence>
<dbReference type="InterPro" id="IPR051465">
    <property type="entry name" value="Cell_Envelope_Struct_Comp"/>
</dbReference>
<evidence type="ECO:0000313" key="6">
    <source>
        <dbReference type="Proteomes" id="UP001204562"/>
    </source>
</evidence>
<keyword evidence="1" id="KW-0677">Repeat</keyword>
<protein>
    <submittedName>
        <fullName evidence="5">S-layer homology domain-containing protein</fullName>
    </submittedName>
</protein>
<feature type="domain" description="SLH" evidence="4">
    <location>
        <begin position="359"/>
        <end position="420"/>
    </location>
</feature>
<feature type="chain" id="PRO_5043487497" evidence="3">
    <location>
        <begin position="28"/>
        <end position="551"/>
    </location>
</feature>
<name>A0AAW5JQS9_9FIRM</name>
<evidence type="ECO:0000256" key="3">
    <source>
        <dbReference type="SAM" id="SignalP"/>
    </source>
</evidence>
<gene>
    <name evidence="5" type="ORF">NE579_05955</name>
</gene>